<proteinExistence type="predicted"/>
<dbReference type="AlphaFoldDB" id="A0A7S3HY61"/>
<organism evidence="2">
    <name type="scientific">Favella ehrenbergii</name>
    <dbReference type="NCBI Taxonomy" id="182087"/>
    <lineage>
        <taxon>Eukaryota</taxon>
        <taxon>Sar</taxon>
        <taxon>Alveolata</taxon>
        <taxon>Ciliophora</taxon>
        <taxon>Intramacronucleata</taxon>
        <taxon>Spirotrichea</taxon>
        <taxon>Choreotrichia</taxon>
        <taxon>Tintinnida</taxon>
        <taxon>Xystonellidae</taxon>
        <taxon>Favella</taxon>
    </lineage>
</organism>
<keyword evidence="1" id="KW-0812">Transmembrane</keyword>
<gene>
    <name evidence="2" type="ORF">FEHR0123_LOCUS2620</name>
</gene>
<dbReference type="EMBL" id="HBIE01008219">
    <property type="protein sequence ID" value="CAE0307713.1"/>
    <property type="molecule type" value="Transcribed_RNA"/>
</dbReference>
<reference evidence="2" key="1">
    <citation type="submission" date="2021-01" db="EMBL/GenBank/DDBJ databases">
        <authorList>
            <person name="Corre E."/>
            <person name="Pelletier E."/>
            <person name="Niang G."/>
            <person name="Scheremetjew M."/>
            <person name="Finn R."/>
            <person name="Kale V."/>
            <person name="Holt S."/>
            <person name="Cochrane G."/>
            <person name="Meng A."/>
            <person name="Brown T."/>
            <person name="Cohen L."/>
        </authorList>
    </citation>
    <scope>NUCLEOTIDE SEQUENCE</scope>
    <source>
        <strain evidence="2">Fehren 1</strain>
    </source>
</reference>
<evidence type="ECO:0000313" key="2">
    <source>
        <dbReference type="EMBL" id="CAE0307713.1"/>
    </source>
</evidence>
<evidence type="ECO:0000256" key="1">
    <source>
        <dbReference type="SAM" id="Phobius"/>
    </source>
</evidence>
<name>A0A7S3HY61_9SPIT</name>
<keyword evidence="1" id="KW-0472">Membrane</keyword>
<sequence length="137" mass="15389">MEALNSTSGRKTAPAQHMRSLEKAVFEADSRIRMRRVGATNAQLFLTVGFAIPFCSYLIYNFFAAGGVMQNYKTSSGAYMNYAMTWMLKPRSATSIYRPEIEMAQQSMPLVAYTRKIEAQRADGSVPEGVHHPTSWH</sequence>
<feature type="transmembrane region" description="Helical" evidence="1">
    <location>
        <begin position="44"/>
        <end position="63"/>
    </location>
</feature>
<accession>A0A7S3HY61</accession>
<keyword evidence="1" id="KW-1133">Transmembrane helix</keyword>
<protein>
    <submittedName>
        <fullName evidence="2">Uncharacterized protein</fullName>
    </submittedName>
</protein>